<keyword evidence="2" id="KW-0521">NADP</keyword>
<dbReference type="Gene3D" id="3.90.25.10">
    <property type="entry name" value="UDP-galactose 4-epimerase, domain 1"/>
    <property type="match status" value="1"/>
</dbReference>
<evidence type="ECO:0000313" key="5">
    <source>
        <dbReference type="EMBL" id="CAE0661477.1"/>
    </source>
</evidence>
<dbReference type="PANTHER" id="PTHR42748">
    <property type="entry name" value="NITROGEN METABOLITE REPRESSION PROTEIN NMRA FAMILY MEMBER"/>
    <property type="match status" value="1"/>
</dbReference>
<evidence type="ECO:0000259" key="3">
    <source>
        <dbReference type="Pfam" id="PF05368"/>
    </source>
</evidence>
<dbReference type="InterPro" id="IPR008030">
    <property type="entry name" value="NmrA-like"/>
</dbReference>
<evidence type="ECO:0000313" key="6">
    <source>
        <dbReference type="EMBL" id="CAE0661478.1"/>
    </source>
</evidence>
<dbReference type="EMBL" id="HBIV01018012">
    <property type="protein sequence ID" value="CAE0661476.1"/>
    <property type="molecule type" value="Transcribed_RNA"/>
</dbReference>
<evidence type="ECO:0000256" key="1">
    <source>
        <dbReference type="ARBA" id="ARBA00006328"/>
    </source>
</evidence>
<comment type="similarity">
    <text evidence="1">Belongs to the NmrA-type oxidoreductase family.</text>
</comment>
<evidence type="ECO:0000256" key="2">
    <source>
        <dbReference type="ARBA" id="ARBA00022857"/>
    </source>
</evidence>
<organism evidence="5">
    <name type="scientific">Lotharella globosa</name>
    <dbReference type="NCBI Taxonomy" id="91324"/>
    <lineage>
        <taxon>Eukaryota</taxon>
        <taxon>Sar</taxon>
        <taxon>Rhizaria</taxon>
        <taxon>Cercozoa</taxon>
        <taxon>Chlorarachniophyceae</taxon>
        <taxon>Lotharella</taxon>
    </lineage>
</organism>
<evidence type="ECO:0000313" key="4">
    <source>
        <dbReference type="EMBL" id="CAE0661476.1"/>
    </source>
</evidence>
<dbReference type="EMBL" id="HBIV01018014">
    <property type="protein sequence ID" value="CAE0661478.1"/>
    <property type="molecule type" value="Transcribed_RNA"/>
</dbReference>
<sequence>MGCVQLTGDPEKDPDTVMITSADSPRGLAIAEIVLKMEKYKVKALVADPFSEAAQRLADCGCMVLKGDISRPQSLWLAMRACIAVVCLVDPRDSLGKESSEMNSIVHAVAAKAKEMGVQIFALCTANAIKTDFIEKISDLGFRMARIYRCTTFCYEDFSQRFQYEKDAEGKHRMLLRLNLDKKKTFPITCAKEEAEIIVDAVQDTGKYKKGAIVALEPMNLTIEQYTEILSTATGKDIGYEQIDKATMAKSPLLPNAEVFAKIFEGYSGSVPELKGVNVVKAKVSFKDWAKENSSMFACRTVKRAENQESAKMMDDGLLKQMLMASKGANRELFHTTLESIKRQRSEGKNLR</sequence>
<dbReference type="EMBL" id="HBIV01018013">
    <property type="protein sequence ID" value="CAE0661477.1"/>
    <property type="molecule type" value="Transcribed_RNA"/>
</dbReference>
<name>A0A6V3LPG2_9EUKA</name>
<dbReference type="Pfam" id="PF05368">
    <property type="entry name" value="NmrA"/>
    <property type="match status" value="1"/>
</dbReference>
<protein>
    <recommendedName>
        <fullName evidence="3">NmrA-like domain-containing protein</fullName>
    </recommendedName>
</protein>
<dbReference type="PANTHER" id="PTHR42748:SF7">
    <property type="entry name" value="NMRA LIKE REDOX SENSOR 1-RELATED"/>
    <property type="match status" value="1"/>
</dbReference>
<dbReference type="AlphaFoldDB" id="A0A6V3LPG2"/>
<dbReference type="Gene3D" id="3.40.50.720">
    <property type="entry name" value="NAD(P)-binding Rossmann-like Domain"/>
    <property type="match status" value="1"/>
</dbReference>
<reference evidence="5" key="1">
    <citation type="submission" date="2021-01" db="EMBL/GenBank/DDBJ databases">
        <authorList>
            <person name="Corre E."/>
            <person name="Pelletier E."/>
            <person name="Niang G."/>
            <person name="Scheremetjew M."/>
            <person name="Finn R."/>
            <person name="Kale V."/>
            <person name="Holt S."/>
            <person name="Cochrane G."/>
            <person name="Meng A."/>
            <person name="Brown T."/>
            <person name="Cohen L."/>
        </authorList>
    </citation>
    <scope>NUCLEOTIDE SEQUENCE</scope>
    <source>
        <strain evidence="5">CCCM811</strain>
    </source>
</reference>
<accession>A0A6V3LPG2</accession>
<dbReference type="InterPro" id="IPR051164">
    <property type="entry name" value="NmrA-like_oxidored"/>
</dbReference>
<proteinExistence type="inferred from homology"/>
<feature type="domain" description="NmrA-like" evidence="3">
    <location>
        <begin position="16"/>
        <end position="121"/>
    </location>
</feature>
<dbReference type="InterPro" id="IPR036291">
    <property type="entry name" value="NAD(P)-bd_dom_sf"/>
</dbReference>
<gene>
    <name evidence="4" type="ORF">LGLO00237_LOCUS13069</name>
    <name evidence="5" type="ORF">LGLO00237_LOCUS13070</name>
    <name evidence="6" type="ORF">LGLO00237_LOCUS13071</name>
</gene>
<dbReference type="SUPFAM" id="SSF51735">
    <property type="entry name" value="NAD(P)-binding Rossmann-fold domains"/>
    <property type="match status" value="1"/>
</dbReference>
<dbReference type="GO" id="GO:0005634">
    <property type="term" value="C:nucleus"/>
    <property type="evidence" value="ECO:0007669"/>
    <property type="project" value="TreeGrafter"/>
</dbReference>